<feature type="transmembrane region" description="Helical" evidence="7">
    <location>
        <begin position="141"/>
        <end position="166"/>
    </location>
</feature>
<protein>
    <submittedName>
        <fullName evidence="9">Peptide ABC transporter permease</fullName>
    </submittedName>
</protein>
<comment type="subcellular location">
    <subcellularLocation>
        <location evidence="1 7">Cell membrane</location>
        <topology evidence="1 7">Multi-pass membrane protein</topology>
    </subcellularLocation>
</comment>
<dbReference type="InterPro" id="IPR045621">
    <property type="entry name" value="BPD_transp_1_N"/>
</dbReference>
<feature type="transmembrane region" description="Helical" evidence="7">
    <location>
        <begin position="108"/>
        <end position="129"/>
    </location>
</feature>
<dbReference type="Pfam" id="PF19300">
    <property type="entry name" value="BPD_transp_1_N"/>
    <property type="match status" value="1"/>
</dbReference>
<dbReference type="RefSeq" id="WP_067555537.1">
    <property type="nucleotide sequence ID" value="NZ_LPXN01000104.1"/>
</dbReference>
<dbReference type="CDD" id="cd06261">
    <property type="entry name" value="TM_PBP2"/>
    <property type="match status" value="1"/>
</dbReference>
<keyword evidence="4 7" id="KW-0812">Transmembrane</keyword>
<dbReference type="PANTHER" id="PTHR43163">
    <property type="entry name" value="DIPEPTIDE TRANSPORT SYSTEM PERMEASE PROTEIN DPPB-RELATED"/>
    <property type="match status" value="1"/>
</dbReference>
<dbReference type="Pfam" id="PF00528">
    <property type="entry name" value="BPD_transp_1"/>
    <property type="match status" value="1"/>
</dbReference>
<evidence type="ECO:0000256" key="2">
    <source>
        <dbReference type="ARBA" id="ARBA00022448"/>
    </source>
</evidence>
<evidence type="ECO:0000313" key="10">
    <source>
        <dbReference type="Proteomes" id="UP000076400"/>
    </source>
</evidence>
<name>A0A154W4U0_9PROT</name>
<reference evidence="9 10" key="1">
    <citation type="submission" date="2015-12" db="EMBL/GenBank/DDBJ databases">
        <title>Genome sequence of Oceanibaculum pacificum MCCC 1A02656.</title>
        <authorList>
            <person name="Lu L."/>
            <person name="Lai Q."/>
            <person name="Shao Z."/>
            <person name="Qian P."/>
        </authorList>
    </citation>
    <scope>NUCLEOTIDE SEQUENCE [LARGE SCALE GENOMIC DNA]</scope>
    <source>
        <strain evidence="9 10">MCCC 1A02656</strain>
    </source>
</reference>
<evidence type="ECO:0000256" key="5">
    <source>
        <dbReference type="ARBA" id="ARBA00022989"/>
    </source>
</evidence>
<comment type="caution">
    <text evidence="9">The sequence shown here is derived from an EMBL/GenBank/DDBJ whole genome shotgun (WGS) entry which is preliminary data.</text>
</comment>
<dbReference type="EMBL" id="LPXN01000104">
    <property type="protein sequence ID" value="KZD08558.1"/>
    <property type="molecule type" value="Genomic_DNA"/>
</dbReference>
<keyword evidence="5 7" id="KW-1133">Transmembrane helix</keyword>
<keyword evidence="6 7" id="KW-0472">Membrane</keyword>
<proteinExistence type="inferred from homology"/>
<dbReference type="AlphaFoldDB" id="A0A154W4U0"/>
<dbReference type="PROSITE" id="PS50928">
    <property type="entry name" value="ABC_TM1"/>
    <property type="match status" value="1"/>
</dbReference>
<dbReference type="InterPro" id="IPR035906">
    <property type="entry name" value="MetI-like_sf"/>
</dbReference>
<dbReference type="PANTHER" id="PTHR43163:SF6">
    <property type="entry name" value="DIPEPTIDE TRANSPORT SYSTEM PERMEASE PROTEIN DPPB-RELATED"/>
    <property type="match status" value="1"/>
</dbReference>
<evidence type="ECO:0000256" key="6">
    <source>
        <dbReference type="ARBA" id="ARBA00023136"/>
    </source>
</evidence>
<evidence type="ECO:0000256" key="7">
    <source>
        <dbReference type="RuleBase" id="RU363032"/>
    </source>
</evidence>
<evidence type="ECO:0000256" key="1">
    <source>
        <dbReference type="ARBA" id="ARBA00004651"/>
    </source>
</evidence>
<comment type="similarity">
    <text evidence="7">Belongs to the binding-protein-dependent transport system permease family.</text>
</comment>
<feature type="domain" description="ABC transmembrane type-1" evidence="8">
    <location>
        <begin position="102"/>
        <end position="333"/>
    </location>
</feature>
<dbReference type="InterPro" id="IPR000515">
    <property type="entry name" value="MetI-like"/>
</dbReference>
<dbReference type="OrthoDB" id="7834831at2"/>
<sequence>MAIAIPPKARLIGRRLLQAAPAIAGIVIITFLLTRALPGDPAVYFAGPAADEASIAEIRKQLGLDRSLPVQFLAYLGDLATGNLGTSISTGQPVLTELITRLPASLELTLIALLLSIAVAVPLGVLAATRPDSWIDHLCRFVVTAGVSLPTFFTGLALVYLFYYLLGWAPPPMGRLDILYLPPDPVTGFYLIDTVIAGDLQATLSALQHLILPAVTLALFTLAPIARMTRAAMLQVLASDFIRTARAAGLSRRKVLFGYAFRNAVLPVITTLGMVFSFALGANVLVEKVFAWPGIGSYAIEALVVSDYAAVQGFVLAMALLFVALNLTIDIIYTLVDPRLRLED</sequence>
<feature type="transmembrane region" description="Helical" evidence="7">
    <location>
        <begin position="206"/>
        <end position="226"/>
    </location>
</feature>
<accession>A0A154W4U0</accession>
<evidence type="ECO:0000256" key="4">
    <source>
        <dbReference type="ARBA" id="ARBA00022692"/>
    </source>
</evidence>
<feature type="transmembrane region" description="Helical" evidence="7">
    <location>
        <begin position="16"/>
        <end position="37"/>
    </location>
</feature>
<evidence type="ECO:0000313" key="9">
    <source>
        <dbReference type="EMBL" id="KZD08558.1"/>
    </source>
</evidence>
<dbReference type="GO" id="GO:0005886">
    <property type="term" value="C:plasma membrane"/>
    <property type="evidence" value="ECO:0007669"/>
    <property type="project" value="UniProtKB-SubCell"/>
</dbReference>
<dbReference type="Gene3D" id="1.10.3720.10">
    <property type="entry name" value="MetI-like"/>
    <property type="match status" value="1"/>
</dbReference>
<dbReference type="SUPFAM" id="SSF161098">
    <property type="entry name" value="MetI-like"/>
    <property type="match status" value="1"/>
</dbReference>
<evidence type="ECO:0000256" key="3">
    <source>
        <dbReference type="ARBA" id="ARBA00022475"/>
    </source>
</evidence>
<dbReference type="STRING" id="580166.AUP43_08485"/>
<feature type="transmembrane region" description="Helical" evidence="7">
    <location>
        <begin position="314"/>
        <end position="336"/>
    </location>
</feature>
<organism evidence="9 10">
    <name type="scientific">Oceanibaculum pacificum</name>
    <dbReference type="NCBI Taxonomy" id="580166"/>
    <lineage>
        <taxon>Bacteria</taxon>
        <taxon>Pseudomonadati</taxon>
        <taxon>Pseudomonadota</taxon>
        <taxon>Alphaproteobacteria</taxon>
        <taxon>Rhodospirillales</taxon>
        <taxon>Oceanibaculaceae</taxon>
        <taxon>Oceanibaculum</taxon>
    </lineage>
</organism>
<gene>
    <name evidence="9" type="ORF">AUP43_08485</name>
</gene>
<keyword evidence="10" id="KW-1185">Reference proteome</keyword>
<feature type="transmembrane region" description="Helical" evidence="7">
    <location>
        <begin position="260"/>
        <end position="282"/>
    </location>
</feature>
<keyword evidence="2 7" id="KW-0813">Transport</keyword>
<evidence type="ECO:0000259" key="8">
    <source>
        <dbReference type="PROSITE" id="PS50928"/>
    </source>
</evidence>
<dbReference type="GO" id="GO:0071916">
    <property type="term" value="F:dipeptide transmembrane transporter activity"/>
    <property type="evidence" value="ECO:0007669"/>
    <property type="project" value="TreeGrafter"/>
</dbReference>
<keyword evidence="3" id="KW-1003">Cell membrane</keyword>
<dbReference type="Proteomes" id="UP000076400">
    <property type="component" value="Unassembled WGS sequence"/>
</dbReference>